<protein>
    <recommendedName>
        <fullName evidence="10">RING-type domain-containing protein</fullName>
    </recommendedName>
</protein>
<evidence type="ECO:0000256" key="4">
    <source>
        <dbReference type="ARBA" id="ARBA00022771"/>
    </source>
</evidence>
<keyword evidence="2" id="KW-0812">Transmembrane</keyword>
<evidence type="ECO:0000256" key="3">
    <source>
        <dbReference type="ARBA" id="ARBA00022723"/>
    </source>
</evidence>
<keyword evidence="6" id="KW-1133">Transmembrane helix</keyword>
<evidence type="ECO:0000256" key="6">
    <source>
        <dbReference type="ARBA" id="ARBA00022989"/>
    </source>
</evidence>
<evidence type="ECO:0000259" key="10">
    <source>
        <dbReference type="PROSITE" id="PS50089"/>
    </source>
</evidence>
<feature type="domain" description="RING-type" evidence="10">
    <location>
        <begin position="133"/>
        <end position="174"/>
    </location>
</feature>
<name>A0AAD3SBC7_NEPGR</name>
<evidence type="ECO:0000256" key="1">
    <source>
        <dbReference type="ARBA" id="ARBA00004370"/>
    </source>
</evidence>
<dbReference type="GO" id="GO:0016020">
    <property type="term" value="C:membrane"/>
    <property type="evidence" value="ECO:0007669"/>
    <property type="project" value="UniProtKB-SubCell"/>
</dbReference>
<gene>
    <name evidence="11" type="ORF">Nepgr_009606</name>
</gene>
<dbReference type="SUPFAM" id="SSF57850">
    <property type="entry name" value="RING/U-box"/>
    <property type="match status" value="1"/>
</dbReference>
<sequence length="218" mass="23799">MFAYGWKWPPAASYKKLRTPTAFHLQTISNTQAFGLQTMVPIHVEDLLPSQTESNILPASISLPESGSLRKSSSLRESNSLPESVADTLSSCHSSVRIHFIDPTFLETLPVVSHREVKDLTTKDDGGGWPLECAVCWSPFQDDHTVRLIPKCNPSFHWRCVDPWIAFHATCPLCLTSLAEETGCGVSLPSDSSMSSLLDEIEDGNGASGAVVRGDENV</sequence>
<dbReference type="GO" id="GO:0008270">
    <property type="term" value="F:zinc ion binding"/>
    <property type="evidence" value="ECO:0007669"/>
    <property type="project" value="UniProtKB-KW"/>
</dbReference>
<keyword evidence="12" id="KW-1185">Reference proteome</keyword>
<dbReference type="PROSITE" id="PS50089">
    <property type="entry name" value="ZF_RING_2"/>
    <property type="match status" value="1"/>
</dbReference>
<reference evidence="11" key="1">
    <citation type="submission" date="2023-05" db="EMBL/GenBank/DDBJ databases">
        <title>Nepenthes gracilis genome sequencing.</title>
        <authorList>
            <person name="Fukushima K."/>
        </authorList>
    </citation>
    <scope>NUCLEOTIDE SEQUENCE</scope>
    <source>
        <strain evidence="11">SING2019-196</strain>
    </source>
</reference>
<comment type="caution">
    <text evidence="11">The sequence shown here is derived from an EMBL/GenBank/DDBJ whole genome shotgun (WGS) entry which is preliminary data.</text>
</comment>
<dbReference type="Proteomes" id="UP001279734">
    <property type="component" value="Unassembled WGS sequence"/>
</dbReference>
<dbReference type="EMBL" id="BSYO01000007">
    <property type="protein sequence ID" value="GMH07766.1"/>
    <property type="molecule type" value="Genomic_DNA"/>
</dbReference>
<comment type="similarity">
    <text evidence="8">Belongs to the RING-type zinc finger family. ATL subfamily.</text>
</comment>
<dbReference type="PANTHER" id="PTHR46539">
    <property type="entry name" value="E3 UBIQUITIN-PROTEIN LIGASE ATL42"/>
    <property type="match status" value="1"/>
</dbReference>
<evidence type="ECO:0000256" key="5">
    <source>
        <dbReference type="ARBA" id="ARBA00022833"/>
    </source>
</evidence>
<dbReference type="InterPro" id="IPR001841">
    <property type="entry name" value="Znf_RING"/>
</dbReference>
<proteinExistence type="inferred from homology"/>
<keyword evidence="7" id="KW-0472">Membrane</keyword>
<organism evidence="11 12">
    <name type="scientific">Nepenthes gracilis</name>
    <name type="common">Slender pitcher plant</name>
    <dbReference type="NCBI Taxonomy" id="150966"/>
    <lineage>
        <taxon>Eukaryota</taxon>
        <taxon>Viridiplantae</taxon>
        <taxon>Streptophyta</taxon>
        <taxon>Embryophyta</taxon>
        <taxon>Tracheophyta</taxon>
        <taxon>Spermatophyta</taxon>
        <taxon>Magnoliopsida</taxon>
        <taxon>eudicotyledons</taxon>
        <taxon>Gunneridae</taxon>
        <taxon>Pentapetalae</taxon>
        <taxon>Caryophyllales</taxon>
        <taxon>Nepenthaceae</taxon>
        <taxon>Nepenthes</taxon>
    </lineage>
</organism>
<keyword evidence="4 9" id="KW-0863">Zinc-finger</keyword>
<dbReference type="AlphaFoldDB" id="A0AAD3SBC7"/>
<dbReference type="Gene3D" id="3.30.40.10">
    <property type="entry name" value="Zinc/RING finger domain, C3HC4 (zinc finger)"/>
    <property type="match status" value="1"/>
</dbReference>
<comment type="subcellular location">
    <subcellularLocation>
        <location evidence="1">Membrane</location>
    </subcellularLocation>
</comment>
<evidence type="ECO:0000313" key="11">
    <source>
        <dbReference type="EMBL" id="GMH07766.1"/>
    </source>
</evidence>
<keyword evidence="5" id="KW-0862">Zinc</keyword>
<evidence type="ECO:0000256" key="2">
    <source>
        <dbReference type="ARBA" id="ARBA00022692"/>
    </source>
</evidence>
<dbReference type="Pfam" id="PF13639">
    <property type="entry name" value="zf-RING_2"/>
    <property type="match status" value="1"/>
</dbReference>
<dbReference type="InterPro" id="IPR013083">
    <property type="entry name" value="Znf_RING/FYVE/PHD"/>
</dbReference>
<accession>A0AAD3SBC7</accession>
<evidence type="ECO:0000256" key="7">
    <source>
        <dbReference type="ARBA" id="ARBA00023136"/>
    </source>
</evidence>
<evidence type="ECO:0000313" key="12">
    <source>
        <dbReference type="Proteomes" id="UP001279734"/>
    </source>
</evidence>
<evidence type="ECO:0000256" key="9">
    <source>
        <dbReference type="PROSITE-ProRule" id="PRU00175"/>
    </source>
</evidence>
<keyword evidence="3" id="KW-0479">Metal-binding</keyword>
<evidence type="ECO:0000256" key="8">
    <source>
        <dbReference type="ARBA" id="ARBA00024209"/>
    </source>
</evidence>
<dbReference type="PANTHER" id="PTHR46539:SF1">
    <property type="entry name" value="E3 UBIQUITIN-PROTEIN LIGASE ATL42"/>
    <property type="match status" value="1"/>
</dbReference>